<dbReference type="InterPro" id="IPR049704">
    <property type="entry name" value="Aminotrans_3_PPA_site"/>
</dbReference>
<dbReference type="InterPro" id="IPR015424">
    <property type="entry name" value="PyrdxlP-dep_Trfase"/>
</dbReference>
<comment type="similarity">
    <text evidence="3">Belongs to the class-III pyridoxal-phosphate-dependent aminotransferase family.</text>
</comment>
<evidence type="ECO:0000256" key="1">
    <source>
        <dbReference type="ARBA" id="ARBA00001933"/>
    </source>
</evidence>
<dbReference type="GO" id="GO:0030170">
    <property type="term" value="F:pyridoxal phosphate binding"/>
    <property type="evidence" value="ECO:0007669"/>
    <property type="project" value="InterPro"/>
</dbReference>
<dbReference type="Proteomes" id="UP001206128">
    <property type="component" value="Unassembled WGS sequence"/>
</dbReference>
<evidence type="ECO:0000256" key="3">
    <source>
        <dbReference type="RuleBase" id="RU003560"/>
    </source>
</evidence>
<dbReference type="RefSeq" id="WP_253774809.1">
    <property type="nucleotide sequence ID" value="NZ_JAMTCK010000011.1"/>
</dbReference>
<dbReference type="PANTHER" id="PTHR43713">
    <property type="entry name" value="GLUTAMATE-1-SEMIALDEHYDE 2,1-AMINOMUTASE"/>
    <property type="match status" value="1"/>
</dbReference>
<name>A0AAE3KIR9_9PSEU</name>
<dbReference type="PANTHER" id="PTHR43713:SF3">
    <property type="entry name" value="GLUTAMATE-1-SEMIALDEHYDE 2,1-AMINOMUTASE 1, CHLOROPLASTIC-RELATED"/>
    <property type="match status" value="1"/>
</dbReference>
<evidence type="ECO:0000256" key="2">
    <source>
        <dbReference type="ARBA" id="ARBA00022898"/>
    </source>
</evidence>
<dbReference type="SUPFAM" id="SSF53383">
    <property type="entry name" value="PLP-dependent transferases"/>
    <property type="match status" value="1"/>
</dbReference>
<dbReference type="InterPro" id="IPR015422">
    <property type="entry name" value="PyrdxlP-dep_Trfase_small"/>
</dbReference>
<dbReference type="InterPro" id="IPR005814">
    <property type="entry name" value="Aminotrans_3"/>
</dbReference>
<dbReference type="Gene3D" id="3.90.1150.10">
    <property type="entry name" value="Aspartate Aminotransferase, domain 1"/>
    <property type="match status" value="1"/>
</dbReference>
<keyword evidence="2 3" id="KW-0663">Pyridoxal phosphate</keyword>
<evidence type="ECO:0000313" key="5">
    <source>
        <dbReference type="Proteomes" id="UP001206128"/>
    </source>
</evidence>
<dbReference type="InterPro" id="IPR015421">
    <property type="entry name" value="PyrdxlP-dep_Trfase_major"/>
</dbReference>
<protein>
    <submittedName>
        <fullName evidence="4">Glutamate-1-semialdehyde aminotransferase</fullName>
    </submittedName>
</protein>
<dbReference type="PROSITE" id="PS00600">
    <property type="entry name" value="AA_TRANSFER_CLASS_3"/>
    <property type="match status" value="1"/>
</dbReference>
<accession>A0AAE3KIR9</accession>
<dbReference type="EMBL" id="JAMTCK010000011">
    <property type="protein sequence ID" value="MCP2167689.1"/>
    <property type="molecule type" value="Genomic_DNA"/>
</dbReference>
<dbReference type="AlphaFoldDB" id="A0AAE3KIR9"/>
<keyword evidence="4" id="KW-0032">Aminotransferase</keyword>
<dbReference type="Pfam" id="PF00202">
    <property type="entry name" value="Aminotran_3"/>
    <property type="match status" value="1"/>
</dbReference>
<sequence>MSLTADPTATAPDLASLDALCGADAALRELVRSVARRQPNSLRLSHRAHRAATSLPANLPFSPPVLPICCEWAQGARLRDIDGNEYIDCHLSYSAAILGHNPPPVVAAVRQKLAGGVGAGYFSAEQVELTELVAELVPGADRVGLFHTGGEAIAASVRLARAATGRQLIAKFEGSYHGSHEVGLYNSAGLPEAVGTGPVTGFAPRPSGSGLRLLSDAELLVLPFDHEAALTLITRHAADLAGVLVDPVPRYRTHAPAAAREFLAALRAVTAEHGIPLIFDEVITGFRLALGGAQEALSITADMACFGKLTSGLGIPLTAVAGRADLLDTARTDGLLADAAAGKTWLSSTNQANHLAVVAALAQLRHLRDNYPEIVDRISGHHAVLRERLADFARRSGIPVHLRGNPRHVTVLALGAPLPDTAGYHDWVRELSSPELARALQLLSLHLRLRGVYTPGMPTMNLSAAHTEADIDHIVAAISDSLLVMAEQNLVPHGHRHKEQP</sequence>
<keyword evidence="5" id="KW-1185">Reference proteome</keyword>
<reference evidence="4" key="1">
    <citation type="submission" date="2022-06" db="EMBL/GenBank/DDBJ databases">
        <title>Genomic Encyclopedia of Archaeal and Bacterial Type Strains, Phase II (KMG-II): from individual species to whole genera.</title>
        <authorList>
            <person name="Goeker M."/>
        </authorList>
    </citation>
    <scope>NUCLEOTIDE SEQUENCE</scope>
    <source>
        <strain evidence="4">DSM 43935</strain>
    </source>
</reference>
<keyword evidence="4" id="KW-0808">Transferase</keyword>
<dbReference type="GO" id="GO:0008483">
    <property type="term" value="F:transaminase activity"/>
    <property type="evidence" value="ECO:0007669"/>
    <property type="project" value="UniProtKB-KW"/>
</dbReference>
<gene>
    <name evidence="4" type="ORF">LX83_004562</name>
</gene>
<dbReference type="Gene3D" id="3.40.640.10">
    <property type="entry name" value="Type I PLP-dependent aspartate aminotransferase-like (Major domain)"/>
    <property type="match status" value="1"/>
</dbReference>
<organism evidence="4 5">
    <name type="scientific">Goodfellowiella coeruleoviolacea</name>
    <dbReference type="NCBI Taxonomy" id="334858"/>
    <lineage>
        <taxon>Bacteria</taxon>
        <taxon>Bacillati</taxon>
        <taxon>Actinomycetota</taxon>
        <taxon>Actinomycetes</taxon>
        <taxon>Pseudonocardiales</taxon>
        <taxon>Pseudonocardiaceae</taxon>
        <taxon>Goodfellowiella</taxon>
    </lineage>
</organism>
<comment type="caution">
    <text evidence="4">The sequence shown here is derived from an EMBL/GenBank/DDBJ whole genome shotgun (WGS) entry which is preliminary data.</text>
</comment>
<proteinExistence type="inferred from homology"/>
<evidence type="ECO:0000313" key="4">
    <source>
        <dbReference type="EMBL" id="MCP2167689.1"/>
    </source>
</evidence>
<comment type="cofactor">
    <cofactor evidence="1">
        <name>pyridoxal 5'-phosphate</name>
        <dbReference type="ChEBI" id="CHEBI:597326"/>
    </cofactor>
</comment>